<reference evidence="2" key="1">
    <citation type="submission" date="2021-06" db="EMBL/GenBank/DDBJ databases">
        <authorList>
            <person name="Kallberg Y."/>
            <person name="Tangrot J."/>
            <person name="Rosling A."/>
        </authorList>
    </citation>
    <scope>NUCLEOTIDE SEQUENCE</scope>
    <source>
        <strain evidence="2">MA453B</strain>
    </source>
</reference>
<proteinExistence type="predicted"/>
<feature type="region of interest" description="Disordered" evidence="1">
    <location>
        <begin position="271"/>
        <end position="296"/>
    </location>
</feature>
<gene>
    <name evidence="2" type="ORF">DERYTH_LOCUS12172</name>
</gene>
<dbReference type="OrthoDB" id="2344764at2759"/>
<feature type="region of interest" description="Disordered" evidence="1">
    <location>
        <begin position="113"/>
        <end position="134"/>
    </location>
</feature>
<evidence type="ECO:0000313" key="3">
    <source>
        <dbReference type="Proteomes" id="UP000789405"/>
    </source>
</evidence>
<evidence type="ECO:0000256" key="1">
    <source>
        <dbReference type="SAM" id="MobiDB-lite"/>
    </source>
</evidence>
<organism evidence="2 3">
    <name type="scientific">Dentiscutata erythropus</name>
    <dbReference type="NCBI Taxonomy" id="1348616"/>
    <lineage>
        <taxon>Eukaryota</taxon>
        <taxon>Fungi</taxon>
        <taxon>Fungi incertae sedis</taxon>
        <taxon>Mucoromycota</taxon>
        <taxon>Glomeromycotina</taxon>
        <taxon>Glomeromycetes</taxon>
        <taxon>Diversisporales</taxon>
        <taxon>Gigasporaceae</taxon>
        <taxon>Dentiscutata</taxon>
    </lineage>
</organism>
<comment type="caution">
    <text evidence="2">The sequence shown here is derived from an EMBL/GenBank/DDBJ whole genome shotgun (WGS) entry which is preliminary data.</text>
</comment>
<keyword evidence="3" id="KW-1185">Reference proteome</keyword>
<protein>
    <submittedName>
        <fullName evidence="2">27280_t:CDS:1</fullName>
    </submittedName>
</protein>
<dbReference type="EMBL" id="CAJVPY010007847">
    <property type="protein sequence ID" value="CAG8687870.1"/>
    <property type="molecule type" value="Genomic_DNA"/>
</dbReference>
<feature type="compositionally biased region" description="Polar residues" evidence="1">
    <location>
        <begin position="271"/>
        <end position="295"/>
    </location>
</feature>
<dbReference type="AlphaFoldDB" id="A0A9N9HHG4"/>
<sequence length="338" mass="38354">MNTDFIAKSFTSSSDILGLKGAWIKRFASTAKILNAEESILHHFLRLRHRLVIVGLTGCGYTSQHHPRSTNWSCIVEKWYTKVVVKKVSLCIPMRTKSEQDMEKSDIDSFAASESNTTSIQEEQSSNESAGNTYDQGISINENILRMHVKYFGDFIPHFIKYKELQKNNQYSCANDDVMDIRGESGFSKFLTLDDYIKLRTKNPKRKVELPEDWCNFLEEYFKETTKNGSIKSVPIGFGAAKEGDNKEVIKLKKYLNRVMLPLIESFSKSTPDISAPNSSEHPNASKHTLRPSQKINKKKIHGALQEFVGLDWRAVVEKTGEEIFVGEQAGLPTKCDL</sequence>
<evidence type="ECO:0000313" key="2">
    <source>
        <dbReference type="EMBL" id="CAG8687870.1"/>
    </source>
</evidence>
<dbReference type="Proteomes" id="UP000789405">
    <property type="component" value="Unassembled WGS sequence"/>
</dbReference>
<accession>A0A9N9HHG4</accession>
<name>A0A9N9HHG4_9GLOM</name>